<dbReference type="GO" id="GO:0000329">
    <property type="term" value="C:fungal-type vacuole membrane"/>
    <property type="evidence" value="ECO:0007669"/>
    <property type="project" value="InterPro"/>
</dbReference>
<dbReference type="Pfam" id="PF22786">
    <property type="entry name" value="Tag1_C"/>
    <property type="match status" value="1"/>
</dbReference>
<dbReference type="Proteomes" id="UP000779574">
    <property type="component" value="Unassembled WGS sequence"/>
</dbReference>
<feature type="compositionally biased region" description="Acidic residues" evidence="1">
    <location>
        <begin position="1078"/>
        <end position="1087"/>
    </location>
</feature>
<feature type="region of interest" description="Disordered" evidence="1">
    <location>
        <begin position="1076"/>
        <end position="1123"/>
    </location>
</feature>
<feature type="domain" description="Tag1-like fourth Ig-like" evidence="4">
    <location>
        <begin position="600"/>
        <end position="715"/>
    </location>
</feature>
<keyword evidence="2" id="KW-1133">Transmembrane helix</keyword>
<evidence type="ECO:0000313" key="6">
    <source>
        <dbReference type="Proteomes" id="UP000779574"/>
    </source>
</evidence>
<keyword evidence="2" id="KW-0812">Transmembrane</keyword>
<dbReference type="EMBL" id="JAHFXF010001300">
    <property type="protein sequence ID" value="KAG9670538.1"/>
    <property type="molecule type" value="Genomic_DNA"/>
</dbReference>
<proteinExistence type="predicted"/>
<feature type="transmembrane region" description="Helical" evidence="2">
    <location>
        <begin position="88"/>
        <end position="108"/>
    </location>
</feature>
<reference evidence="5" key="2">
    <citation type="submission" date="2021-08" db="EMBL/GenBank/DDBJ databases">
        <authorList>
            <person name="Gostincar C."/>
            <person name="Sun X."/>
            <person name="Song Z."/>
            <person name="Gunde-Cimerman N."/>
        </authorList>
    </citation>
    <scope>NUCLEOTIDE SEQUENCE</scope>
    <source>
        <strain evidence="5">EXF-9911</strain>
    </source>
</reference>
<feature type="compositionally biased region" description="Polar residues" evidence="1">
    <location>
        <begin position="1"/>
        <end position="48"/>
    </location>
</feature>
<sequence length="1139" mass="123827">MPDTNSQPSSRPQSAHSAHSSRPHQFTSRNANDETTPLLATTNDQNVETQDEIEPSSESTSQSRSPAVTRLLHLFQPQSKSQPRWSSLLALLLLCIVVILIMVLGFLAPSKVQEYAVEAATFEPTSLSIHSFTTTGVTARIQGDFSMRAENVKDKSVRRFGRFGTWIAGKVETGQSSVQVTLPDYKDALLGTAEIPSIVADIRNGHTTHIDFLTELSPGNTDAIRRLAKDFIDGKLQELRVSAEASVPVKSGLINLGRQTVSRAMAFGNDRIPSLPEYKIHKLNFREVELPDLQRAMVADVAVELGNDYPLDFTIPPLGFAILVDNCLPSQPLIQLADATTPSLAVRPEENLNVSVSGFVRRLPQVFTQACPGSHESPLDNLLGGYIHGNDTTVYVRGSDSPSLDTPRWITDLMSDITVPVPFPGHTFGHLIKNFTMADVHFGLPDPFAEPDTPEAQPRISAVIKALVALPEEMNFNISVGRVRANADVFYHGDKLGYLDLSKWQNANSTRIASAKDQGPLLAVQSAIEKAPLTVTNDDVFTSVLNALLFGGKGVELGIKADVDVEMETALGQLAVRKIPAEGSVPVKPIKRGGVGSFAPKIGNLQILDTGKTSLTLTALVNFTNPTEYSATVPFVDINILTNDTLLGHATAKDIRIVPGNNTNILVTAVWDPRTLGGEEGHRVGVEFLSQYISGFNTTLSLRAHEGTIPAQPSLGRALSKFEVDLPTPNLRGGGGDGSGDKNEKHFIQDATSQAGNRKRTSRRSHTNLANLRLAPLSRDISPEDDRISSSPWPHTSYIEGKSAPTTPSILGRSSSRRQLGGAGLSRKLSIHDAEYDPILVTSHGVPRNALRPDAGDHIMPKAKSEAALNQRPTRAGLPKLRTPLLHPLSASLAVKPHDKQPDNDWFTRAGLATTSMLRESKGQSWLASRHSSTSLQLVQSSDDEEDALASKSAISLQRLHFADDEFSPETPRATSRWGSRFGSRVASARNSRRGSKVGLDSPQLHRDPSDYFGNAGLVPEVSVKPDFVDPRDNSDDEDPEQEVARLAREASFGFGPLIDRLVGWTLFDVTEDREATDVETETEDETPTMHERVVHTPVRPSPPRPRQVVAGADRQDDPEEGGWRDAAWLLGVASKVLL</sequence>
<reference evidence="5" key="1">
    <citation type="journal article" date="2021" name="J Fungi (Basel)">
        <title>Virulence traits and population genomics of the black yeast Aureobasidium melanogenum.</title>
        <authorList>
            <person name="Cernosa A."/>
            <person name="Sun X."/>
            <person name="Gostincar C."/>
            <person name="Fang C."/>
            <person name="Gunde-Cimerman N."/>
            <person name="Song Z."/>
        </authorList>
    </citation>
    <scope>NUCLEOTIDE SEQUENCE</scope>
    <source>
        <strain evidence="5">EXF-9911</strain>
    </source>
</reference>
<evidence type="ECO:0000256" key="1">
    <source>
        <dbReference type="SAM" id="MobiDB-lite"/>
    </source>
</evidence>
<feature type="compositionally biased region" description="Polar residues" evidence="1">
    <location>
        <begin position="804"/>
        <end position="818"/>
    </location>
</feature>
<dbReference type="InterPro" id="IPR055011">
    <property type="entry name" value="Tag1_C"/>
</dbReference>
<evidence type="ECO:0000313" key="5">
    <source>
        <dbReference type="EMBL" id="KAG9670538.1"/>
    </source>
</evidence>
<dbReference type="AlphaFoldDB" id="A0A9P8E256"/>
<feature type="compositionally biased region" description="Low complexity" evidence="1">
    <location>
        <begin position="56"/>
        <end position="65"/>
    </location>
</feature>
<evidence type="ECO:0008006" key="7">
    <source>
        <dbReference type="Google" id="ProtNLM"/>
    </source>
</evidence>
<feature type="region of interest" description="Disordered" evidence="1">
    <location>
        <begin position="751"/>
        <end position="821"/>
    </location>
</feature>
<comment type="caution">
    <text evidence="5">The sequence shown here is derived from an EMBL/GenBank/DDBJ whole genome shotgun (WGS) entry which is preliminary data.</text>
</comment>
<dbReference type="PANTHER" id="PTHR35895">
    <property type="entry name" value="CHROMOSOME 16, WHOLE GENOME SHOTGUN SEQUENCE"/>
    <property type="match status" value="1"/>
</dbReference>
<accession>A0A9P8E256</accession>
<gene>
    <name evidence="5" type="ORF">KCU76_g17067</name>
</gene>
<dbReference type="Pfam" id="PF13136">
    <property type="entry name" value="DUF3984"/>
    <property type="match status" value="1"/>
</dbReference>
<evidence type="ECO:0000259" key="4">
    <source>
        <dbReference type="Pfam" id="PF26150"/>
    </source>
</evidence>
<dbReference type="Pfam" id="PF26174">
    <property type="entry name" value="LEA-2_1"/>
    <property type="match status" value="1"/>
</dbReference>
<feature type="compositionally biased region" description="Basic residues" evidence="1">
    <location>
        <begin position="757"/>
        <end position="766"/>
    </location>
</feature>
<feature type="region of interest" description="Disordered" evidence="1">
    <location>
        <begin position="1"/>
        <end position="65"/>
    </location>
</feature>
<dbReference type="PANTHER" id="PTHR35895:SF3">
    <property type="entry name" value="PRE-RRNA PROCESSING PROTEIN"/>
    <property type="match status" value="1"/>
</dbReference>
<organism evidence="5 6">
    <name type="scientific">Aureobasidium melanogenum</name>
    <name type="common">Aureobasidium pullulans var. melanogenum</name>
    <dbReference type="NCBI Taxonomy" id="46634"/>
    <lineage>
        <taxon>Eukaryota</taxon>
        <taxon>Fungi</taxon>
        <taxon>Dikarya</taxon>
        <taxon>Ascomycota</taxon>
        <taxon>Pezizomycotina</taxon>
        <taxon>Dothideomycetes</taxon>
        <taxon>Dothideomycetidae</taxon>
        <taxon>Dothideales</taxon>
        <taxon>Saccotheciaceae</taxon>
        <taxon>Aureobasidium</taxon>
    </lineage>
</organism>
<feature type="domain" description="Tag1 C-terminal" evidence="3">
    <location>
        <begin position="474"/>
        <end position="588"/>
    </location>
</feature>
<dbReference type="InterPro" id="IPR059065">
    <property type="entry name" value="Ig_Tag1-like_4th"/>
</dbReference>
<dbReference type="Pfam" id="PF26150">
    <property type="entry name" value="LEA-2_4"/>
    <property type="match status" value="1"/>
</dbReference>
<feature type="region of interest" description="Disordered" evidence="1">
    <location>
        <begin position="989"/>
        <end position="1011"/>
    </location>
</feature>
<dbReference type="InterPro" id="IPR046368">
    <property type="entry name" value="Tag1"/>
</dbReference>
<feature type="non-terminal residue" evidence="5">
    <location>
        <position position="1139"/>
    </location>
</feature>
<evidence type="ECO:0000259" key="3">
    <source>
        <dbReference type="Pfam" id="PF22786"/>
    </source>
</evidence>
<dbReference type="InterPro" id="IPR025040">
    <property type="entry name" value="DUF3984"/>
</dbReference>
<name>A0A9P8E256_AURME</name>
<evidence type="ECO:0000256" key="2">
    <source>
        <dbReference type="SAM" id="Phobius"/>
    </source>
</evidence>
<dbReference type="OrthoDB" id="5596576at2759"/>
<protein>
    <recommendedName>
        <fullName evidence="7">Pre-rRNA processing protein</fullName>
    </recommendedName>
</protein>
<keyword evidence="2" id="KW-0472">Membrane</keyword>